<comment type="caution">
    <text evidence="2">The sequence shown here is derived from an EMBL/GenBank/DDBJ whole genome shotgun (WGS) entry which is preliminary data.</text>
</comment>
<protein>
    <submittedName>
        <fullName evidence="2">Uncharacterized protein</fullName>
    </submittedName>
</protein>
<organism evidence="2 3">
    <name type="scientific">Arachis hypogaea</name>
    <name type="common">Peanut</name>
    <dbReference type="NCBI Taxonomy" id="3818"/>
    <lineage>
        <taxon>Eukaryota</taxon>
        <taxon>Viridiplantae</taxon>
        <taxon>Streptophyta</taxon>
        <taxon>Embryophyta</taxon>
        <taxon>Tracheophyta</taxon>
        <taxon>Spermatophyta</taxon>
        <taxon>Magnoliopsida</taxon>
        <taxon>eudicotyledons</taxon>
        <taxon>Gunneridae</taxon>
        <taxon>Pentapetalae</taxon>
        <taxon>rosids</taxon>
        <taxon>fabids</taxon>
        <taxon>Fabales</taxon>
        <taxon>Fabaceae</taxon>
        <taxon>Papilionoideae</taxon>
        <taxon>50 kb inversion clade</taxon>
        <taxon>dalbergioids sensu lato</taxon>
        <taxon>Dalbergieae</taxon>
        <taxon>Pterocarpus clade</taxon>
        <taxon>Arachis</taxon>
    </lineage>
</organism>
<feature type="region of interest" description="Disordered" evidence="1">
    <location>
        <begin position="1"/>
        <end position="78"/>
    </location>
</feature>
<reference evidence="2 3" key="1">
    <citation type="submission" date="2019-01" db="EMBL/GenBank/DDBJ databases">
        <title>Sequencing of cultivated peanut Arachis hypogaea provides insights into genome evolution and oil improvement.</title>
        <authorList>
            <person name="Chen X."/>
        </authorList>
    </citation>
    <scope>NUCLEOTIDE SEQUENCE [LARGE SCALE GENOMIC DNA]</scope>
    <source>
        <strain evidence="3">cv. Fuhuasheng</strain>
        <tissue evidence="2">Leaves</tissue>
    </source>
</reference>
<proteinExistence type="predicted"/>
<evidence type="ECO:0000313" key="2">
    <source>
        <dbReference type="EMBL" id="RYR04649.1"/>
    </source>
</evidence>
<evidence type="ECO:0000256" key="1">
    <source>
        <dbReference type="SAM" id="MobiDB-lite"/>
    </source>
</evidence>
<dbReference type="AlphaFoldDB" id="A0A444YRV4"/>
<gene>
    <name evidence="2" type="ORF">Ahy_B06g084423</name>
</gene>
<evidence type="ECO:0000313" key="3">
    <source>
        <dbReference type="Proteomes" id="UP000289738"/>
    </source>
</evidence>
<accession>A0A444YRV4</accession>
<sequence>MAEMQEYQVRSKGKSSLSHEEVMLSDVNDLQIPPRVRTRGRPKNRLGSNLEEKISNATKKKKKLAPSESSSSLYNAPDMNYPREDYRSFRLERTADGFGSLISSDVRITWSLILFSLCNRIFGPYSSLKGSIFS</sequence>
<dbReference type="EMBL" id="SDMP01000016">
    <property type="protein sequence ID" value="RYR04649.1"/>
    <property type="molecule type" value="Genomic_DNA"/>
</dbReference>
<dbReference type="Proteomes" id="UP000289738">
    <property type="component" value="Chromosome B06"/>
</dbReference>
<keyword evidence="3" id="KW-1185">Reference proteome</keyword>
<name>A0A444YRV4_ARAHY</name>